<keyword evidence="6" id="KW-0813">Transport</keyword>
<protein>
    <recommendedName>
        <fullName evidence="5">NADH dehydrogenase [ubiquinone] 1 alpha subcomplex subunit 10, mitochondrial</fullName>
    </recommendedName>
    <alternativeName>
        <fullName evidence="14">Complex I-42kD</fullName>
    </alternativeName>
    <alternativeName>
        <fullName evidence="13">NADH-ubiquinone oxidoreductase 42 kDa subunit</fullName>
    </alternativeName>
</protein>
<comment type="subcellular location">
    <subcellularLocation>
        <location evidence="3">Mitochondrion matrix</location>
    </subcellularLocation>
</comment>
<dbReference type="SUPFAM" id="SSF52540">
    <property type="entry name" value="P-loop containing nucleoside triphosphate hydrolases"/>
    <property type="match status" value="1"/>
</dbReference>
<evidence type="ECO:0000313" key="16">
    <source>
        <dbReference type="EMBL" id="CAL4123523.1"/>
    </source>
</evidence>
<dbReference type="InterPro" id="IPR015828">
    <property type="entry name" value="NDUFA10"/>
</dbReference>
<dbReference type="InterPro" id="IPR050566">
    <property type="entry name" value="Deoxyribonucleoside_kinase"/>
</dbReference>
<evidence type="ECO:0000256" key="1">
    <source>
        <dbReference type="ARBA" id="ARBA00001974"/>
    </source>
</evidence>
<keyword evidence="10" id="KW-0809">Transit peptide</keyword>
<evidence type="ECO:0000256" key="12">
    <source>
        <dbReference type="ARBA" id="ARBA00023128"/>
    </source>
</evidence>
<evidence type="ECO:0000256" key="7">
    <source>
        <dbReference type="ARBA" id="ARBA00022630"/>
    </source>
</evidence>
<organism evidence="16 17">
    <name type="scientific">Meganyctiphanes norvegica</name>
    <name type="common">Northern krill</name>
    <name type="synonym">Thysanopoda norvegica</name>
    <dbReference type="NCBI Taxonomy" id="48144"/>
    <lineage>
        <taxon>Eukaryota</taxon>
        <taxon>Metazoa</taxon>
        <taxon>Ecdysozoa</taxon>
        <taxon>Arthropoda</taxon>
        <taxon>Crustacea</taxon>
        <taxon>Multicrustacea</taxon>
        <taxon>Malacostraca</taxon>
        <taxon>Eumalacostraca</taxon>
        <taxon>Eucarida</taxon>
        <taxon>Euphausiacea</taxon>
        <taxon>Euphausiidae</taxon>
        <taxon>Meganyctiphanes</taxon>
    </lineage>
</organism>
<dbReference type="PANTHER" id="PTHR10513:SF15">
    <property type="entry name" value="NADH DEHYDROGENASE [UBIQUINONE] 1 ALPHA SUBCOMPLEX SUBUNIT 10, MITOCHONDRIAL"/>
    <property type="match status" value="1"/>
</dbReference>
<reference evidence="16 17" key="1">
    <citation type="submission" date="2024-05" db="EMBL/GenBank/DDBJ databases">
        <authorList>
            <person name="Wallberg A."/>
        </authorList>
    </citation>
    <scope>NUCLEOTIDE SEQUENCE [LARGE SCALE GENOMIC DNA]</scope>
</reference>
<dbReference type="PIRSF" id="PIRSF000543">
    <property type="entry name" value="NADH_UQ_42KD"/>
    <property type="match status" value="1"/>
</dbReference>
<comment type="caution">
    <text evidence="16">The sequence shown here is derived from an EMBL/GenBank/DDBJ whole genome shotgun (WGS) entry which is preliminary data.</text>
</comment>
<dbReference type="Pfam" id="PF01712">
    <property type="entry name" value="dNK"/>
    <property type="match status" value="1"/>
</dbReference>
<keyword evidence="17" id="KW-1185">Reference proteome</keyword>
<keyword evidence="9" id="KW-0274">FAD</keyword>
<comment type="cofactor">
    <cofactor evidence="1">
        <name>FAD</name>
        <dbReference type="ChEBI" id="CHEBI:57692"/>
    </cofactor>
</comment>
<comment type="similarity">
    <text evidence="4">Belongs to the complex I NDUFA10 subunit family.</text>
</comment>
<dbReference type="Gene3D" id="3.40.50.300">
    <property type="entry name" value="P-loop containing nucleotide triphosphate hydrolases"/>
    <property type="match status" value="1"/>
</dbReference>
<evidence type="ECO:0000256" key="3">
    <source>
        <dbReference type="ARBA" id="ARBA00004305"/>
    </source>
</evidence>
<dbReference type="EMBL" id="CAXKWB010021759">
    <property type="protein sequence ID" value="CAL4123523.1"/>
    <property type="molecule type" value="Genomic_DNA"/>
</dbReference>
<evidence type="ECO:0000256" key="11">
    <source>
        <dbReference type="ARBA" id="ARBA00022982"/>
    </source>
</evidence>
<evidence type="ECO:0000256" key="4">
    <source>
        <dbReference type="ARBA" id="ARBA00008606"/>
    </source>
</evidence>
<dbReference type="PANTHER" id="PTHR10513">
    <property type="entry name" value="DEOXYNUCLEOSIDE KINASE"/>
    <property type="match status" value="1"/>
</dbReference>
<keyword evidence="8" id="KW-0679">Respiratory chain</keyword>
<evidence type="ECO:0000256" key="2">
    <source>
        <dbReference type="ARBA" id="ARBA00003195"/>
    </source>
</evidence>
<feature type="domain" description="Deoxynucleoside kinase" evidence="15">
    <location>
        <begin position="105"/>
        <end position="336"/>
    </location>
</feature>
<gene>
    <name evidence="16" type="ORF">MNOR_LOCUS24070</name>
</gene>
<evidence type="ECO:0000256" key="10">
    <source>
        <dbReference type="ARBA" id="ARBA00022946"/>
    </source>
</evidence>
<evidence type="ECO:0000256" key="5">
    <source>
        <dbReference type="ARBA" id="ARBA00017279"/>
    </source>
</evidence>
<accession>A0AAV2RJ50</accession>
<evidence type="ECO:0000256" key="8">
    <source>
        <dbReference type="ARBA" id="ARBA00022660"/>
    </source>
</evidence>
<comment type="function">
    <text evidence="2">Accessory subunit of the mitochondrial membrane respiratory chain NADH dehydrogenase (Complex I), that is believed not to be involved in catalysis. Complex I functions in the transfer of electrons from NADH to the respiratory chain. The immediate electron acceptor for the enzyme is believed to be ubiquinone.</text>
</comment>
<dbReference type="GO" id="GO:0006120">
    <property type="term" value="P:mitochondrial electron transport, NADH to ubiquinone"/>
    <property type="evidence" value="ECO:0007669"/>
    <property type="project" value="InterPro"/>
</dbReference>
<dbReference type="AlphaFoldDB" id="A0AAV2RJ50"/>
<evidence type="ECO:0000256" key="9">
    <source>
        <dbReference type="ARBA" id="ARBA00022827"/>
    </source>
</evidence>
<evidence type="ECO:0000313" key="17">
    <source>
        <dbReference type="Proteomes" id="UP001497623"/>
    </source>
</evidence>
<dbReference type="InterPro" id="IPR031314">
    <property type="entry name" value="DNK_dom"/>
</dbReference>
<dbReference type="InterPro" id="IPR027417">
    <property type="entry name" value="P-loop_NTPase"/>
</dbReference>
<sequence>AIRHQGAKEKVGAVCTSTFIYMALSGSVRRGLSSLKGLAAGKLPGQIVAPANLARTQVASIVSKTLRDANYKRPAPFDYKSSKYGFIHALMDKTTYRFDENSKIIVVDGPIASGKTAFAKEIAEDLDMLYVPEANMDMIYINDYGFDMRKLDPQLPEDARSCDISSFLKDPNQRNAAAMQFEMYRLRLQQYIDALAHVLSTGQGVVMDRSVYSDFVFVDTMAKFGFMSKGAQNLYYECKKATASQLMRPHLCIYLDVPVDDVLKRLEARGDAPSPFLTREVLSHMETVYKQQYLKEIGNHAELLIYNWSESGDAEVVVEDIERIDFERFDKNDSKLSDWRQPDEWEWCTKRMEYTKFADQILHWMNVPDFSVPELVMAADDHKKFNDVWWSAPGMKYAKGFNEEHGDAFVLTKV</sequence>
<name>A0AAV2RJ50_MEGNR</name>
<feature type="non-terminal residue" evidence="16">
    <location>
        <position position="1"/>
    </location>
</feature>
<keyword evidence="11" id="KW-0249">Electron transport</keyword>
<evidence type="ECO:0000256" key="14">
    <source>
        <dbReference type="ARBA" id="ARBA00032828"/>
    </source>
</evidence>
<proteinExistence type="inferred from homology"/>
<evidence type="ECO:0000256" key="6">
    <source>
        <dbReference type="ARBA" id="ARBA00022448"/>
    </source>
</evidence>
<evidence type="ECO:0000256" key="13">
    <source>
        <dbReference type="ARBA" id="ARBA00032628"/>
    </source>
</evidence>
<keyword evidence="7" id="KW-0285">Flavoprotein</keyword>
<dbReference type="GO" id="GO:0005759">
    <property type="term" value="C:mitochondrial matrix"/>
    <property type="evidence" value="ECO:0007669"/>
    <property type="project" value="UniProtKB-SubCell"/>
</dbReference>
<dbReference type="Proteomes" id="UP001497623">
    <property type="component" value="Unassembled WGS sequence"/>
</dbReference>
<evidence type="ECO:0000259" key="15">
    <source>
        <dbReference type="Pfam" id="PF01712"/>
    </source>
</evidence>
<keyword evidence="12" id="KW-0496">Mitochondrion</keyword>